<evidence type="ECO:0000259" key="8">
    <source>
        <dbReference type="Pfam" id="PF00717"/>
    </source>
</evidence>
<dbReference type="GO" id="GO:0006355">
    <property type="term" value="P:regulation of DNA-templated transcription"/>
    <property type="evidence" value="ECO:0007669"/>
    <property type="project" value="InterPro"/>
</dbReference>
<evidence type="ECO:0000256" key="4">
    <source>
        <dbReference type="ARBA" id="ARBA00022813"/>
    </source>
</evidence>
<evidence type="ECO:0000256" key="6">
    <source>
        <dbReference type="ARBA" id="ARBA00023236"/>
    </source>
</evidence>
<dbReference type="InterPro" id="IPR036286">
    <property type="entry name" value="LexA/Signal_pep-like_sf"/>
</dbReference>
<dbReference type="eggNOG" id="COG1974">
    <property type="taxonomic scope" value="Bacteria"/>
</dbReference>
<dbReference type="InterPro" id="IPR050077">
    <property type="entry name" value="LexA_repressor"/>
</dbReference>
<accession>U7D6J9</accession>
<keyword evidence="10" id="KW-1185">Reference proteome</keyword>
<keyword evidence="6" id="KW-0742">SOS response</keyword>
<dbReference type="InterPro" id="IPR039418">
    <property type="entry name" value="LexA-like"/>
</dbReference>
<keyword evidence="2" id="KW-0227">DNA damage</keyword>
<dbReference type="Proteomes" id="UP000017148">
    <property type="component" value="Unassembled WGS sequence"/>
</dbReference>
<name>U7D6J9_9BACT</name>
<evidence type="ECO:0000256" key="1">
    <source>
        <dbReference type="ARBA" id="ARBA00007484"/>
    </source>
</evidence>
<keyword evidence="5" id="KW-0234">DNA repair</keyword>
<evidence type="ECO:0000256" key="5">
    <source>
        <dbReference type="ARBA" id="ARBA00023204"/>
    </source>
</evidence>
<dbReference type="GO" id="GO:0006281">
    <property type="term" value="P:DNA repair"/>
    <property type="evidence" value="ECO:0007669"/>
    <property type="project" value="UniProtKB-KW"/>
</dbReference>
<evidence type="ECO:0000256" key="7">
    <source>
        <dbReference type="RuleBase" id="RU003991"/>
    </source>
</evidence>
<dbReference type="OrthoDB" id="9802364at2"/>
<dbReference type="EMBL" id="ASJR01000038">
    <property type="protein sequence ID" value="ERP30712.1"/>
    <property type="molecule type" value="Genomic_DNA"/>
</dbReference>
<dbReference type="PRINTS" id="PR00726">
    <property type="entry name" value="LEXASERPTASE"/>
</dbReference>
<dbReference type="PATRIC" id="fig|1313304.3.peg.2331"/>
<dbReference type="CDD" id="cd06529">
    <property type="entry name" value="S24_LexA-like"/>
    <property type="match status" value="1"/>
</dbReference>
<evidence type="ECO:0000256" key="3">
    <source>
        <dbReference type="ARBA" id="ARBA00022801"/>
    </source>
</evidence>
<proteinExistence type="inferred from homology"/>
<comment type="similarity">
    <text evidence="1 7">Belongs to the peptidase S24 family.</text>
</comment>
<dbReference type="NCBIfam" id="NF007621">
    <property type="entry name" value="PRK10276.1"/>
    <property type="match status" value="1"/>
</dbReference>
<comment type="caution">
    <text evidence="9">The sequence shown here is derived from an EMBL/GenBank/DDBJ whole genome shotgun (WGS) entry which is preliminary data.</text>
</comment>
<dbReference type="Gene3D" id="2.10.109.10">
    <property type="entry name" value="Umud Fragment, subunit A"/>
    <property type="match status" value="1"/>
</dbReference>
<dbReference type="SUPFAM" id="SSF51306">
    <property type="entry name" value="LexA/Signal peptidase"/>
    <property type="match status" value="1"/>
</dbReference>
<protein>
    <submittedName>
        <fullName evidence="9">Peptidase S24 LexA-like protein</fullName>
    </submittedName>
</protein>
<dbReference type="RefSeq" id="WP_022637792.1">
    <property type="nucleotide sequence ID" value="NZ_ASJR01000038.1"/>
</dbReference>
<dbReference type="GO" id="GO:0003677">
    <property type="term" value="F:DNA binding"/>
    <property type="evidence" value="ECO:0007669"/>
    <property type="project" value="InterPro"/>
</dbReference>
<reference evidence="9 10" key="1">
    <citation type="journal article" date="2013" name="Environ. Microbiol.">
        <title>Genome analysis of Chitinivibrio alkaliphilus gen. nov., sp. nov., a novel extremely haloalkaliphilic anaerobic chitinolytic bacterium from the candidate phylum Termite Group 3.</title>
        <authorList>
            <person name="Sorokin D.Y."/>
            <person name="Gumerov V.M."/>
            <person name="Rakitin A.L."/>
            <person name="Beletsky A.V."/>
            <person name="Damste J.S."/>
            <person name="Muyzer G."/>
            <person name="Mardanov A.V."/>
            <person name="Ravin N.V."/>
        </authorList>
    </citation>
    <scope>NUCLEOTIDE SEQUENCE [LARGE SCALE GENOMIC DNA]</scope>
    <source>
        <strain evidence="9 10">ACht1</strain>
    </source>
</reference>
<evidence type="ECO:0000313" key="9">
    <source>
        <dbReference type="EMBL" id="ERP30712.1"/>
    </source>
</evidence>
<evidence type="ECO:0000313" key="10">
    <source>
        <dbReference type="Proteomes" id="UP000017148"/>
    </source>
</evidence>
<dbReference type="InterPro" id="IPR015927">
    <property type="entry name" value="Peptidase_S24_S26A/B/C"/>
</dbReference>
<keyword evidence="3 7" id="KW-0378">Hydrolase</keyword>
<dbReference type="PANTHER" id="PTHR33516">
    <property type="entry name" value="LEXA REPRESSOR"/>
    <property type="match status" value="1"/>
</dbReference>
<organism evidence="9 10">
    <name type="scientific">Chitinivibrio alkaliphilus ACht1</name>
    <dbReference type="NCBI Taxonomy" id="1313304"/>
    <lineage>
        <taxon>Bacteria</taxon>
        <taxon>Pseudomonadati</taxon>
        <taxon>Fibrobacterota</taxon>
        <taxon>Chitinivibrionia</taxon>
        <taxon>Chitinivibrionales</taxon>
        <taxon>Chitinivibrionaceae</taxon>
        <taxon>Chitinivibrio</taxon>
    </lineage>
</organism>
<evidence type="ECO:0000256" key="2">
    <source>
        <dbReference type="ARBA" id="ARBA00022763"/>
    </source>
</evidence>
<dbReference type="AlphaFoldDB" id="U7D6J9"/>
<dbReference type="GO" id="GO:0016787">
    <property type="term" value="F:hydrolase activity"/>
    <property type="evidence" value="ECO:0007669"/>
    <property type="project" value="UniProtKB-KW"/>
</dbReference>
<dbReference type="PANTHER" id="PTHR33516:SF2">
    <property type="entry name" value="LEXA REPRESSOR-RELATED"/>
    <property type="match status" value="1"/>
</dbReference>
<dbReference type="Pfam" id="PF00717">
    <property type="entry name" value="Peptidase_S24"/>
    <property type="match status" value="1"/>
</dbReference>
<sequence>MQNEIAFIHTEVGTNLPLPFAEFGAQAGFPSPAQDYMELSLDFNRDMIQHPEATFYARVKGESMRDAGIHNGDILVIDRSLSPKHDSIVVAMVDGEFTVKKLHKKGGVVELHPANPEFSVIEITEGMDFEVWGVVAYSIKAFR</sequence>
<feature type="domain" description="Peptidase S24/S26A/S26B/S26C" evidence="8">
    <location>
        <begin position="25"/>
        <end position="135"/>
    </location>
</feature>
<gene>
    <name evidence="9" type="ORF">CALK_2455</name>
</gene>
<dbReference type="InterPro" id="IPR006197">
    <property type="entry name" value="Peptidase_S24_LexA"/>
</dbReference>
<dbReference type="STRING" id="1313304.CALK_2455"/>
<dbReference type="GO" id="GO:0009432">
    <property type="term" value="P:SOS response"/>
    <property type="evidence" value="ECO:0007669"/>
    <property type="project" value="UniProtKB-KW"/>
</dbReference>
<keyword evidence="4 7" id="KW-0068">Autocatalytic cleavage</keyword>